<feature type="signal peptide" evidence="1">
    <location>
        <begin position="1"/>
        <end position="22"/>
    </location>
</feature>
<organism evidence="2 3">
    <name type="scientific">Flavobacterium enshiense DK69</name>
    <dbReference type="NCBI Taxonomy" id="1107311"/>
    <lineage>
        <taxon>Bacteria</taxon>
        <taxon>Pseudomonadati</taxon>
        <taxon>Bacteroidota</taxon>
        <taxon>Flavobacteriia</taxon>
        <taxon>Flavobacteriales</taxon>
        <taxon>Flavobacteriaceae</taxon>
        <taxon>Flavobacterium</taxon>
    </lineage>
</organism>
<name>V6SF39_9FLAO</name>
<proteinExistence type="predicted"/>
<dbReference type="PROSITE" id="PS51257">
    <property type="entry name" value="PROKAR_LIPOPROTEIN"/>
    <property type="match status" value="1"/>
</dbReference>
<accession>V6SF39</accession>
<gene>
    <name evidence="2" type="ORF">Q767_04815</name>
</gene>
<dbReference type="PATRIC" id="fig|1107311.3.peg.50"/>
<feature type="chain" id="PRO_5004752376" description="Lipoprotein" evidence="1">
    <location>
        <begin position="23"/>
        <end position="224"/>
    </location>
</feature>
<reference evidence="3" key="1">
    <citation type="submission" date="2013-09" db="EMBL/GenBank/DDBJ databases">
        <authorList>
            <person name="Zeng Z."/>
            <person name="Chen C."/>
        </authorList>
    </citation>
    <scope>NUCLEOTIDE SEQUENCE [LARGE SCALE GENOMIC DNA]</scope>
    <source>
        <strain evidence="3">DK69</strain>
    </source>
</reference>
<evidence type="ECO:0000313" key="3">
    <source>
        <dbReference type="Proteomes" id="UP000030149"/>
    </source>
</evidence>
<dbReference type="STRING" id="1107311.Q767_04815"/>
<reference evidence="2 3" key="2">
    <citation type="journal article" date="2015" name="Stand. Genomic Sci.">
        <title>High quality draft genomic sequence of Flavobacterium enshiense DK69(T) and comparison among Flavobacterium genomes.</title>
        <authorList>
            <person name="Zeng Z."/>
            <person name="Chen C."/>
            <person name="Du H."/>
            <person name="Wang G."/>
            <person name="Li M."/>
        </authorList>
    </citation>
    <scope>NUCLEOTIDE SEQUENCE [LARGE SCALE GENOMIC DNA]</scope>
    <source>
        <strain evidence="2 3">DK69</strain>
    </source>
</reference>
<evidence type="ECO:0008006" key="4">
    <source>
        <dbReference type="Google" id="ProtNLM"/>
    </source>
</evidence>
<dbReference type="AlphaFoldDB" id="V6SF39"/>
<evidence type="ECO:0000313" key="2">
    <source>
        <dbReference type="EMBL" id="KGO97016.1"/>
    </source>
</evidence>
<keyword evidence="1" id="KW-0732">Signal</keyword>
<keyword evidence="3" id="KW-1185">Reference proteome</keyword>
<comment type="caution">
    <text evidence="2">The sequence shown here is derived from an EMBL/GenBank/DDBJ whole genome shotgun (WGS) entry which is preliminary data.</text>
</comment>
<dbReference type="Proteomes" id="UP000030149">
    <property type="component" value="Unassembled WGS sequence"/>
</dbReference>
<evidence type="ECO:0000256" key="1">
    <source>
        <dbReference type="SAM" id="SignalP"/>
    </source>
</evidence>
<sequence length="224" mass="25600">MKKVLFLLLASIFLLSCGTKHYVLNTHLKPRPTSQFKFKVDKNKSMANVSLVVDTNAIYINSAFRRMKPEVSDLYYRFMPDGVVYEVVLSGDPVDSTVKDTAVANYGRYKVKKNKIKMEFIVVISDPSLEKDPIFKKKVVGRRFQNAEIKDGNLFLVPRYYSKVKGFYREAGEFSLNGYAGIFAVVVVPPVFLVDALIPDKKVCFQRVNLNEVKNYKKKDTISE</sequence>
<protein>
    <recommendedName>
        <fullName evidence="4">Lipoprotein</fullName>
    </recommendedName>
</protein>
<dbReference type="EMBL" id="JRLZ01000003">
    <property type="protein sequence ID" value="KGO97016.1"/>
    <property type="molecule type" value="Genomic_DNA"/>
</dbReference>